<dbReference type="Gene3D" id="3.30.40.10">
    <property type="entry name" value="Zinc/RING finger domain, C3HC4 (zinc finger)"/>
    <property type="match status" value="1"/>
</dbReference>
<dbReference type="SUPFAM" id="SSF49899">
    <property type="entry name" value="Concanavalin A-like lectins/glucanases"/>
    <property type="match status" value="1"/>
</dbReference>
<dbReference type="Pfam" id="PF25600">
    <property type="entry name" value="TRIM_CC"/>
    <property type="match status" value="1"/>
</dbReference>
<evidence type="ECO:0000256" key="1">
    <source>
        <dbReference type="ARBA" id="ARBA00022723"/>
    </source>
</evidence>
<feature type="domain" description="B30.2/SPRY" evidence="7">
    <location>
        <begin position="243"/>
        <end position="437"/>
    </location>
</feature>
<dbReference type="InterPro" id="IPR017907">
    <property type="entry name" value="Znf_RING_CS"/>
</dbReference>
<proteinExistence type="predicted"/>
<reference evidence="8 9" key="1">
    <citation type="submission" date="2024-04" db="EMBL/GenBank/DDBJ databases">
        <authorList>
            <person name="Waldvogel A.-M."/>
            <person name="Schoenle A."/>
        </authorList>
    </citation>
    <scope>NUCLEOTIDE SEQUENCE [LARGE SCALE GENOMIC DNA]</scope>
</reference>
<name>A0AAV2KGJ0_KNICA</name>
<gene>
    <name evidence="8" type="ORF">KC01_LOCUS18040</name>
</gene>
<dbReference type="Pfam" id="PF00622">
    <property type="entry name" value="SPRY"/>
    <property type="match status" value="1"/>
</dbReference>
<evidence type="ECO:0000313" key="8">
    <source>
        <dbReference type="EMBL" id="CAL1588201.1"/>
    </source>
</evidence>
<evidence type="ECO:0000256" key="4">
    <source>
        <dbReference type="PROSITE-ProRule" id="PRU00175"/>
    </source>
</evidence>
<dbReference type="InterPro" id="IPR003879">
    <property type="entry name" value="Butyrophylin_SPRY"/>
</dbReference>
<organism evidence="8 9">
    <name type="scientific">Knipowitschia caucasica</name>
    <name type="common">Caucasian dwarf goby</name>
    <name type="synonym">Pomatoschistus caucasicus</name>
    <dbReference type="NCBI Taxonomy" id="637954"/>
    <lineage>
        <taxon>Eukaryota</taxon>
        <taxon>Metazoa</taxon>
        <taxon>Chordata</taxon>
        <taxon>Craniata</taxon>
        <taxon>Vertebrata</taxon>
        <taxon>Euteleostomi</taxon>
        <taxon>Actinopterygii</taxon>
        <taxon>Neopterygii</taxon>
        <taxon>Teleostei</taxon>
        <taxon>Neoteleostei</taxon>
        <taxon>Acanthomorphata</taxon>
        <taxon>Gobiaria</taxon>
        <taxon>Gobiiformes</taxon>
        <taxon>Gobioidei</taxon>
        <taxon>Gobiidae</taxon>
        <taxon>Gobiinae</taxon>
        <taxon>Knipowitschia</taxon>
    </lineage>
</organism>
<feature type="region of interest" description="Disordered" evidence="5">
    <location>
        <begin position="173"/>
        <end position="199"/>
    </location>
</feature>
<dbReference type="InterPro" id="IPR001870">
    <property type="entry name" value="B30.2/SPRY"/>
</dbReference>
<dbReference type="PROSITE" id="PS50089">
    <property type="entry name" value="ZF_RING_2"/>
    <property type="match status" value="1"/>
</dbReference>
<dbReference type="Gene3D" id="2.60.120.920">
    <property type="match status" value="1"/>
</dbReference>
<dbReference type="SMART" id="SM00589">
    <property type="entry name" value="PRY"/>
    <property type="match status" value="1"/>
</dbReference>
<keyword evidence="9" id="KW-1185">Reference proteome</keyword>
<dbReference type="InterPro" id="IPR001841">
    <property type="entry name" value="Znf_RING"/>
</dbReference>
<evidence type="ECO:0000259" key="6">
    <source>
        <dbReference type="PROSITE" id="PS50089"/>
    </source>
</evidence>
<dbReference type="EMBL" id="OZ035840">
    <property type="protein sequence ID" value="CAL1588201.1"/>
    <property type="molecule type" value="Genomic_DNA"/>
</dbReference>
<dbReference type="SMART" id="SM00449">
    <property type="entry name" value="SPRY"/>
    <property type="match status" value="1"/>
</dbReference>
<dbReference type="SMART" id="SM00184">
    <property type="entry name" value="RING"/>
    <property type="match status" value="1"/>
</dbReference>
<accession>A0AAV2KGJ0</accession>
<dbReference type="PROSITE" id="PS50188">
    <property type="entry name" value="B302_SPRY"/>
    <property type="match status" value="1"/>
</dbReference>
<keyword evidence="2 4" id="KW-0863">Zinc-finger</keyword>
<dbReference type="CDD" id="cd13733">
    <property type="entry name" value="SPRY_PRY_C-I_1"/>
    <property type="match status" value="1"/>
</dbReference>
<evidence type="ECO:0000256" key="2">
    <source>
        <dbReference type="ARBA" id="ARBA00022771"/>
    </source>
</evidence>
<sequence>MASTVSLLSEKHFLCTLCRKIFTNPVTIPCGHSFCLSCLSHFWSKHTSRYCPQCKRLFTERPNLSINHVLADVSEKYSKTRPVKEPTEDTVVFDIEQMVQERLQKIERLKNSLEQQKHSYLREVRESQKTFSALVSAMEKSHKAVVTAIEDRQREEEKRVDKLIKELEQEIQRLSKDTAEAEPTTSANESEEPNDVTEQIKVTVPPPACPVERKDWTRLTVEHDPCIGVTRRALSEMVEKIKTEVNRLSKSEQKRIEKYTVDINLSAKTAHPSLCVSEDRKQVRHTDKLQEVSENPKRFDRVANILAKESFISGRYYWEVEVGEKIEWSIGVVNQSINRKGKFTVCPANGFFTLSLKPTGQYLANSSPVTQLAVDHRPKKVGVFLDYSEGRVSFYCGDSGAHIYTFHEDFTDRLHPFFRVNLILRAVLYLILFNAKADLDKIRRYSGSLGTTLTREIQRNSSKDTCPGHTQARSTIFITPKRRYHQFYKLISLWN</sequence>
<evidence type="ECO:0000313" key="9">
    <source>
        <dbReference type="Proteomes" id="UP001497482"/>
    </source>
</evidence>
<dbReference type="InterPro" id="IPR013320">
    <property type="entry name" value="ConA-like_dom_sf"/>
</dbReference>
<evidence type="ECO:0008006" key="10">
    <source>
        <dbReference type="Google" id="ProtNLM"/>
    </source>
</evidence>
<dbReference type="PANTHER" id="PTHR24103">
    <property type="entry name" value="E3 UBIQUITIN-PROTEIN LIGASE TRIM"/>
    <property type="match status" value="1"/>
</dbReference>
<feature type="domain" description="RING-type" evidence="6">
    <location>
        <begin position="15"/>
        <end position="55"/>
    </location>
</feature>
<dbReference type="Proteomes" id="UP001497482">
    <property type="component" value="Chromosome 18"/>
</dbReference>
<dbReference type="AlphaFoldDB" id="A0AAV2KGJ0"/>
<dbReference type="InterPro" id="IPR003877">
    <property type="entry name" value="SPRY_dom"/>
</dbReference>
<dbReference type="PROSITE" id="PS00518">
    <property type="entry name" value="ZF_RING_1"/>
    <property type="match status" value="1"/>
</dbReference>
<dbReference type="Pfam" id="PF13765">
    <property type="entry name" value="PRY"/>
    <property type="match status" value="1"/>
</dbReference>
<dbReference type="InterPro" id="IPR043136">
    <property type="entry name" value="B30.2/SPRY_sf"/>
</dbReference>
<evidence type="ECO:0000256" key="5">
    <source>
        <dbReference type="SAM" id="MobiDB-lite"/>
    </source>
</evidence>
<dbReference type="GO" id="GO:0008270">
    <property type="term" value="F:zinc ion binding"/>
    <property type="evidence" value="ECO:0007669"/>
    <property type="project" value="UniProtKB-KW"/>
</dbReference>
<dbReference type="PRINTS" id="PR01407">
    <property type="entry name" value="BUTYPHLNCDUF"/>
</dbReference>
<dbReference type="SUPFAM" id="SSF57850">
    <property type="entry name" value="RING/U-box"/>
    <property type="match status" value="1"/>
</dbReference>
<dbReference type="InterPro" id="IPR013083">
    <property type="entry name" value="Znf_RING/FYVE/PHD"/>
</dbReference>
<dbReference type="Pfam" id="PF15227">
    <property type="entry name" value="zf-C3HC4_4"/>
    <property type="match status" value="1"/>
</dbReference>
<protein>
    <recommendedName>
        <fullName evidence="10">E3 ubiquitin-protein ligase TRIM39-like</fullName>
    </recommendedName>
</protein>
<dbReference type="InterPro" id="IPR058030">
    <property type="entry name" value="TRIM8/14/16/25/29/45/65_CC"/>
</dbReference>
<dbReference type="InterPro" id="IPR050143">
    <property type="entry name" value="TRIM/RBCC"/>
</dbReference>
<keyword evidence="3" id="KW-0862">Zinc</keyword>
<evidence type="ECO:0000256" key="3">
    <source>
        <dbReference type="ARBA" id="ARBA00022833"/>
    </source>
</evidence>
<keyword evidence="1" id="KW-0479">Metal-binding</keyword>
<dbReference type="InterPro" id="IPR006574">
    <property type="entry name" value="PRY"/>
</dbReference>
<dbReference type="FunFam" id="2.60.120.920:FF:000004">
    <property type="entry name" value="Butyrophilin subfamily 1 member A1"/>
    <property type="match status" value="1"/>
</dbReference>
<evidence type="ECO:0000259" key="7">
    <source>
        <dbReference type="PROSITE" id="PS50188"/>
    </source>
</evidence>